<proteinExistence type="predicted"/>
<evidence type="ECO:0000313" key="2">
    <source>
        <dbReference type="Proteomes" id="UP000078336"/>
    </source>
</evidence>
<dbReference type="OMA" id="DTHAGTI"/>
<dbReference type="EMBL" id="LUCQ01000090">
    <property type="protein sequence ID" value="OAO79180.1"/>
    <property type="molecule type" value="Genomic_DNA"/>
</dbReference>
<keyword evidence="2" id="KW-1185">Reference proteome</keyword>
<organism evidence="1 2">
    <name type="scientific">Anoxybacillus flavithermus</name>
    <dbReference type="NCBI Taxonomy" id="33934"/>
    <lineage>
        <taxon>Bacteria</taxon>
        <taxon>Bacillati</taxon>
        <taxon>Bacillota</taxon>
        <taxon>Bacilli</taxon>
        <taxon>Bacillales</taxon>
        <taxon>Anoxybacillaceae</taxon>
        <taxon>Anoxybacillus</taxon>
    </lineage>
</organism>
<comment type="caution">
    <text evidence="1">The sequence shown here is derived from an EMBL/GenBank/DDBJ whole genome shotgun (WGS) entry which is preliminary data.</text>
</comment>
<sequence length="50" mass="5945">MMKERDNYEWDIDRMINEGMAGGYVYSCHRATNIEEARDVQTEQPPHEVK</sequence>
<accession>A0A178TCX4</accession>
<name>A0A178TCX4_9BACL</name>
<dbReference type="Proteomes" id="UP000078336">
    <property type="component" value="Unassembled WGS sequence"/>
</dbReference>
<reference evidence="1 2" key="1">
    <citation type="submission" date="2016-03" db="EMBL/GenBank/DDBJ databases">
        <title>Spore heat resistance.</title>
        <authorList>
            <person name="Boekhorst J."/>
            <person name="Berendsen E.M."/>
            <person name="Wells-Bennik M.H."/>
            <person name="Kuipers O.P."/>
        </authorList>
    </citation>
    <scope>NUCLEOTIDE SEQUENCE [LARGE SCALE GENOMIC DNA]</scope>
    <source>
        <strain evidence="1 2">AF16</strain>
    </source>
</reference>
<evidence type="ECO:0000313" key="1">
    <source>
        <dbReference type="EMBL" id="OAO79180.1"/>
    </source>
</evidence>
<protein>
    <submittedName>
        <fullName evidence="1">Uncharacterized protein</fullName>
    </submittedName>
</protein>
<gene>
    <name evidence="1" type="ORF">TAF16_1499</name>
</gene>
<dbReference type="PATRIC" id="fig|33934.6.peg.1755"/>
<dbReference type="AlphaFoldDB" id="A0A178TCX4"/>